<dbReference type="RefSeq" id="WP_006928164.1">
    <property type="nucleotide sequence ID" value="NZ_CM001402.1"/>
</dbReference>
<keyword evidence="2" id="KW-1133">Transmembrane helix</keyword>
<gene>
    <name evidence="3" type="ORF">Cabys_3655</name>
    <name evidence="4" type="ORF">Calab_1450</name>
</gene>
<accession>H1XPU5</accession>
<evidence type="ECO:0000313" key="3">
    <source>
        <dbReference type="EMBL" id="APF20401.1"/>
    </source>
</evidence>
<evidence type="ECO:0000313" key="4">
    <source>
        <dbReference type="EMBL" id="EHO41071.1"/>
    </source>
</evidence>
<dbReference type="Proteomes" id="UP000004671">
    <property type="component" value="Chromosome"/>
</dbReference>
<dbReference type="InParanoid" id="H1XPU5"/>
<protein>
    <submittedName>
        <fullName evidence="4">Uncharacterized protein</fullName>
    </submittedName>
</protein>
<evidence type="ECO:0000313" key="6">
    <source>
        <dbReference type="Proteomes" id="UP000183868"/>
    </source>
</evidence>
<keyword evidence="5" id="KW-1185">Reference proteome</keyword>
<dbReference type="EMBL" id="CM001402">
    <property type="protein sequence ID" value="EHO41071.1"/>
    <property type="molecule type" value="Genomic_DNA"/>
</dbReference>
<evidence type="ECO:0000256" key="1">
    <source>
        <dbReference type="SAM" id="Coils"/>
    </source>
</evidence>
<reference evidence="4 5" key="1">
    <citation type="submission" date="2011-09" db="EMBL/GenBank/DDBJ databases">
        <title>The permanent draft genome of Caldithrix abyssi DSM 13497.</title>
        <authorList>
            <consortium name="US DOE Joint Genome Institute (JGI-PGF)"/>
            <person name="Lucas S."/>
            <person name="Han J."/>
            <person name="Lapidus A."/>
            <person name="Bruce D."/>
            <person name="Goodwin L."/>
            <person name="Pitluck S."/>
            <person name="Peters L."/>
            <person name="Kyrpides N."/>
            <person name="Mavromatis K."/>
            <person name="Ivanova N."/>
            <person name="Mikhailova N."/>
            <person name="Chertkov O."/>
            <person name="Detter J.C."/>
            <person name="Tapia R."/>
            <person name="Han C."/>
            <person name="Land M."/>
            <person name="Hauser L."/>
            <person name="Markowitz V."/>
            <person name="Cheng J.-F."/>
            <person name="Hugenholtz P."/>
            <person name="Woyke T."/>
            <person name="Wu D."/>
            <person name="Spring S."/>
            <person name="Brambilla E."/>
            <person name="Klenk H.-P."/>
            <person name="Eisen J.A."/>
        </authorList>
    </citation>
    <scope>NUCLEOTIDE SEQUENCE [LARGE SCALE GENOMIC DNA]</scope>
    <source>
        <strain evidence="4 5">DSM 13497</strain>
    </source>
</reference>
<evidence type="ECO:0000256" key="2">
    <source>
        <dbReference type="SAM" id="Phobius"/>
    </source>
</evidence>
<organism evidence="4 5">
    <name type="scientific">Caldithrix abyssi DSM 13497</name>
    <dbReference type="NCBI Taxonomy" id="880073"/>
    <lineage>
        <taxon>Bacteria</taxon>
        <taxon>Pseudomonadati</taxon>
        <taxon>Calditrichota</taxon>
        <taxon>Calditrichia</taxon>
        <taxon>Calditrichales</taxon>
        <taxon>Calditrichaceae</taxon>
        <taxon>Caldithrix</taxon>
    </lineage>
</organism>
<name>H1XPU5_CALAY</name>
<evidence type="ECO:0000313" key="5">
    <source>
        <dbReference type="Proteomes" id="UP000004671"/>
    </source>
</evidence>
<dbReference type="EMBL" id="CP018099">
    <property type="protein sequence ID" value="APF20401.1"/>
    <property type="molecule type" value="Genomic_DNA"/>
</dbReference>
<dbReference type="KEGG" id="caby:Cabys_3655"/>
<keyword evidence="2" id="KW-0812">Transmembrane</keyword>
<dbReference type="AlphaFoldDB" id="H1XPU5"/>
<feature type="transmembrane region" description="Helical" evidence="2">
    <location>
        <begin position="80"/>
        <end position="96"/>
    </location>
</feature>
<dbReference type="STRING" id="880073.Cabys_3655"/>
<sequence length="97" mass="11369">MEKKIEQQVAALWKRVDEAQKRSIEAKALAEYLNKNVIEAVMQAREAREIAIRVESQMKELSKSINQKYDRLIDLQRRQIYWTMGLIGLLVAIIKLL</sequence>
<reference evidence="3 6" key="2">
    <citation type="submission" date="2016-11" db="EMBL/GenBank/DDBJ databases">
        <title>Genomic analysis of Caldithrix abyssi and proposal of a novel bacterial phylum Caldithrichaeota.</title>
        <authorList>
            <person name="Kublanov I."/>
            <person name="Sigalova O."/>
            <person name="Gavrilov S."/>
            <person name="Lebedinsky A."/>
            <person name="Ivanova N."/>
            <person name="Daum C."/>
            <person name="Reddy T."/>
            <person name="Klenk H.P."/>
            <person name="Goker M."/>
            <person name="Reva O."/>
            <person name="Miroshnichenko M."/>
            <person name="Kyprides N."/>
            <person name="Woyke T."/>
            <person name="Gelfand M."/>
        </authorList>
    </citation>
    <scope>NUCLEOTIDE SEQUENCE [LARGE SCALE GENOMIC DNA]</scope>
    <source>
        <strain evidence="3 6">LF13</strain>
    </source>
</reference>
<proteinExistence type="predicted"/>
<keyword evidence="1" id="KW-0175">Coiled coil</keyword>
<feature type="coiled-coil region" evidence="1">
    <location>
        <begin position="44"/>
        <end position="78"/>
    </location>
</feature>
<keyword evidence="2" id="KW-0472">Membrane</keyword>
<dbReference type="PaxDb" id="880073-Calab_1450"/>
<dbReference type="Proteomes" id="UP000183868">
    <property type="component" value="Chromosome"/>
</dbReference>
<dbReference type="HOGENOM" id="CLU_2341457_0_0_0"/>